<dbReference type="Proteomes" id="UP000663844">
    <property type="component" value="Unassembled WGS sequence"/>
</dbReference>
<feature type="non-terminal residue" evidence="2">
    <location>
        <position position="114"/>
    </location>
</feature>
<accession>A0A820NE48</accession>
<dbReference type="AlphaFoldDB" id="A0A820NE48"/>
<evidence type="ECO:0000313" key="3">
    <source>
        <dbReference type="Proteomes" id="UP000663844"/>
    </source>
</evidence>
<proteinExistence type="predicted"/>
<feature type="region of interest" description="Disordered" evidence="1">
    <location>
        <begin position="1"/>
        <end position="26"/>
    </location>
</feature>
<sequence>QRLLSTQSLPSKVNQSAASPVGTGLSTVEPSNNLPILYVPSLMSRIKMKLGLQGELREPQNVLYQASAISYYMIGSSVDYDAIQRELDMPDVFASFGRIVFLHIWFLLVRYIQL</sequence>
<comment type="caution">
    <text evidence="2">The sequence shown here is derived from an EMBL/GenBank/DDBJ whole genome shotgun (WGS) entry which is preliminary data.</text>
</comment>
<protein>
    <submittedName>
        <fullName evidence="2">Uncharacterized protein</fullName>
    </submittedName>
</protein>
<feature type="non-terminal residue" evidence="2">
    <location>
        <position position="1"/>
    </location>
</feature>
<evidence type="ECO:0000256" key="1">
    <source>
        <dbReference type="SAM" id="MobiDB-lite"/>
    </source>
</evidence>
<name>A0A820NE48_9BILA</name>
<gene>
    <name evidence="2" type="ORF">OXD698_LOCUS50809</name>
</gene>
<dbReference type="EMBL" id="CAJOAZ010024982">
    <property type="protein sequence ID" value="CAF4389289.1"/>
    <property type="molecule type" value="Genomic_DNA"/>
</dbReference>
<evidence type="ECO:0000313" key="2">
    <source>
        <dbReference type="EMBL" id="CAF4389289.1"/>
    </source>
</evidence>
<organism evidence="2 3">
    <name type="scientific">Adineta steineri</name>
    <dbReference type="NCBI Taxonomy" id="433720"/>
    <lineage>
        <taxon>Eukaryota</taxon>
        <taxon>Metazoa</taxon>
        <taxon>Spiralia</taxon>
        <taxon>Gnathifera</taxon>
        <taxon>Rotifera</taxon>
        <taxon>Eurotatoria</taxon>
        <taxon>Bdelloidea</taxon>
        <taxon>Adinetida</taxon>
        <taxon>Adinetidae</taxon>
        <taxon>Adineta</taxon>
    </lineage>
</organism>
<reference evidence="2" key="1">
    <citation type="submission" date="2021-02" db="EMBL/GenBank/DDBJ databases">
        <authorList>
            <person name="Nowell W R."/>
        </authorList>
    </citation>
    <scope>NUCLEOTIDE SEQUENCE</scope>
</reference>